<gene>
    <name evidence="1" type="ORF">EZH24_02440</name>
</gene>
<dbReference type="RefSeq" id="WP_137997544.1">
    <property type="nucleotide sequence ID" value="NZ_SJDU01000035.1"/>
</dbReference>
<organism evidence="1 2">
    <name type="scientific">Brachyspira catarrhinii</name>
    <dbReference type="NCBI Taxonomy" id="2528966"/>
    <lineage>
        <taxon>Bacteria</taxon>
        <taxon>Pseudomonadati</taxon>
        <taxon>Spirochaetota</taxon>
        <taxon>Spirochaetia</taxon>
        <taxon>Brachyspirales</taxon>
        <taxon>Brachyspiraceae</taxon>
        <taxon>Brachyspira</taxon>
    </lineage>
</organism>
<evidence type="ECO:0000313" key="2">
    <source>
        <dbReference type="Proteomes" id="UP000310168"/>
    </source>
</evidence>
<name>A0ABY2TU28_9SPIR</name>
<evidence type="ECO:0000313" key="1">
    <source>
        <dbReference type="EMBL" id="TKZ35978.1"/>
    </source>
</evidence>
<accession>A0ABY2TU28</accession>
<protein>
    <recommendedName>
        <fullName evidence="3">Lipoprotein</fullName>
    </recommendedName>
</protein>
<keyword evidence="2" id="KW-1185">Reference proteome</keyword>
<sequence length="132" mass="14946">MKKVPVLFILILVALLLNTCREGFLGVPDYFRGYYQSDNPILDDKTYLLIYVATGSLTIYLSEDGDTNITSDNIKEYASISPYNIIGLDYNYTFDTGSMNGTVNFNGRYGADVKIEEYNPPFTIKTYCKKVN</sequence>
<dbReference type="Proteomes" id="UP000310168">
    <property type="component" value="Unassembled WGS sequence"/>
</dbReference>
<comment type="caution">
    <text evidence="1">The sequence shown here is derived from an EMBL/GenBank/DDBJ whole genome shotgun (WGS) entry which is preliminary data.</text>
</comment>
<proteinExistence type="predicted"/>
<dbReference type="EMBL" id="SJDU01000035">
    <property type="protein sequence ID" value="TKZ35978.1"/>
    <property type="molecule type" value="Genomic_DNA"/>
</dbReference>
<reference evidence="1 2" key="1">
    <citation type="journal article" date="2019" name="Anaerobe">
        <title>Brachyspira catarrhinii sp. nov., an anaerobic intestinal spirochaete isolated from vervet monkeys may have been misidentified as Brachyspira aalborgi in previous studies.</title>
        <authorList>
            <person name="Phillips N.D."/>
            <person name="La T."/>
            <person name="Hampson D.J."/>
        </authorList>
    </citation>
    <scope>NUCLEOTIDE SEQUENCE [LARGE SCALE GENOMIC DNA]</scope>
    <source>
        <strain evidence="1 2">Z12</strain>
    </source>
</reference>
<evidence type="ECO:0008006" key="3">
    <source>
        <dbReference type="Google" id="ProtNLM"/>
    </source>
</evidence>